<accession>E6VRR3</accession>
<evidence type="ECO:0000313" key="3">
    <source>
        <dbReference type="Proteomes" id="UP000002191"/>
    </source>
</evidence>
<evidence type="ECO:0000313" key="2">
    <source>
        <dbReference type="EMBL" id="ADU64200.1"/>
    </source>
</evidence>
<evidence type="ECO:0000256" key="1">
    <source>
        <dbReference type="SAM" id="SignalP"/>
    </source>
</evidence>
<reference evidence="3" key="1">
    <citation type="submission" date="2010-12" db="EMBL/GenBank/DDBJ databases">
        <title>Complete sequence of Desulfovibrio aespoeensis Aspo-2.</title>
        <authorList>
            <consortium name="US DOE Joint Genome Institute"/>
            <person name="Lucas S."/>
            <person name="Copeland A."/>
            <person name="Lapidus A."/>
            <person name="Cheng J.-F."/>
            <person name="Goodwin L."/>
            <person name="Pitluck S."/>
            <person name="Chertkov O."/>
            <person name="Misra M."/>
            <person name="Detter J.C."/>
            <person name="Han C."/>
            <person name="Tapia R."/>
            <person name="Land M."/>
            <person name="Hauser L."/>
            <person name="Kyrpides N."/>
            <person name="Ivanova N."/>
            <person name="Ovchinnikova G."/>
            <person name="Pedersen K."/>
            <person name="Jagevall S."/>
            <person name="Hazen T."/>
            <person name="Woyke T."/>
        </authorList>
    </citation>
    <scope>NUCLEOTIDE SEQUENCE [LARGE SCALE GENOMIC DNA]</scope>
    <source>
        <strain evidence="3">ATCC 700646 / DSM 10631 / Aspo-2</strain>
    </source>
</reference>
<dbReference type="InterPro" id="IPR011250">
    <property type="entry name" value="OMP/PagP_B-barrel"/>
</dbReference>
<sequence precursor="true">MKKILSMLLTLAALLAVALAAPTRSHAADPDQVISEVRGGVYAHDISFWSFHRENGADINGEVLFVSPSFLETVWSPRPHLGATINTDGKTSFLYSGLTWEYDLPADFFVDANLGLAAHNGKLDTDDSNRKSLGSPVLFRLGAALGYNITEKINISLQFEHMSNAYIANPNEGMDNAGLRLGYRF</sequence>
<feature type="chain" id="PRO_5003211020" evidence="1">
    <location>
        <begin position="28"/>
        <end position="185"/>
    </location>
</feature>
<dbReference type="HOGENOM" id="CLU_121378_0_0_7"/>
<keyword evidence="1" id="KW-0732">Signal</keyword>
<dbReference type="STRING" id="643562.Daes_3209"/>
<dbReference type="SUPFAM" id="SSF56925">
    <property type="entry name" value="OMPA-like"/>
    <property type="match status" value="1"/>
</dbReference>
<name>E6VRR3_PSEA9</name>
<gene>
    <name evidence="2" type="ordered locus">Daes_3209</name>
</gene>
<dbReference type="Gene3D" id="2.40.160.20">
    <property type="match status" value="1"/>
</dbReference>
<reference evidence="2 3" key="2">
    <citation type="journal article" date="2014" name="Genome Announc.">
        <title>Complete Genome Sequence of the Subsurface, Mesophilic Sulfate-Reducing Bacterium Desulfovibrio aespoeensis Aspo-2.</title>
        <authorList>
            <person name="Pedersen K."/>
            <person name="Bengtsson A."/>
            <person name="Edlund J."/>
            <person name="Rabe L."/>
            <person name="Hazen T."/>
            <person name="Chakraborty R."/>
            <person name="Goodwin L."/>
            <person name="Shapiro N."/>
        </authorList>
    </citation>
    <scope>NUCLEOTIDE SEQUENCE [LARGE SCALE GENOMIC DNA]</scope>
    <source>
        <strain evidence="3">ATCC 700646 / DSM 10631 / Aspo-2</strain>
    </source>
</reference>
<feature type="signal peptide" evidence="1">
    <location>
        <begin position="1"/>
        <end position="27"/>
    </location>
</feature>
<organism evidence="2 3">
    <name type="scientific">Pseudodesulfovibrio aespoeensis (strain ATCC 700646 / DSM 10631 / Aspo-2)</name>
    <name type="common">Desulfovibrio aespoeensis</name>
    <dbReference type="NCBI Taxonomy" id="643562"/>
    <lineage>
        <taxon>Bacteria</taxon>
        <taxon>Pseudomonadati</taxon>
        <taxon>Thermodesulfobacteriota</taxon>
        <taxon>Desulfovibrionia</taxon>
        <taxon>Desulfovibrionales</taxon>
        <taxon>Desulfovibrionaceae</taxon>
    </lineage>
</organism>
<dbReference type="AlphaFoldDB" id="E6VRR3"/>
<keyword evidence="3" id="KW-1185">Reference proteome</keyword>
<dbReference type="Pfam" id="PF09411">
    <property type="entry name" value="PagL"/>
    <property type="match status" value="1"/>
</dbReference>
<protein>
    <submittedName>
        <fullName evidence="2">Lipid A 3-O-deacylase-related protein</fullName>
    </submittedName>
</protein>
<dbReference type="EMBL" id="CP002431">
    <property type="protein sequence ID" value="ADU64200.1"/>
    <property type="molecule type" value="Genomic_DNA"/>
</dbReference>
<proteinExistence type="predicted"/>
<dbReference type="KEGG" id="das:Daes_3209"/>
<dbReference type="eggNOG" id="ENOG5030JQT">
    <property type="taxonomic scope" value="Bacteria"/>
</dbReference>
<dbReference type="RefSeq" id="WP_013516100.1">
    <property type="nucleotide sequence ID" value="NC_014844.1"/>
</dbReference>
<dbReference type="InterPro" id="IPR018550">
    <property type="entry name" value="Lipid-A_deacylase-rel"/>
</dbReference>
<dbReference type="Proteomes" id="UP000002191">
    <property type="component" value="Chromosome"/>
</dbReference>